<dbReference type="InParanoid" id="A0A5J5ET22"/>
<dbReference type="PANTHER" id="PTHR42032:SF1">
    <property type="entry name" value="YALI0E30679P"/>
    <property type="match status" value="1"/>
</dbReference>
<dbReference type="PANTHER" id="PTHR42032">
    <property type="entry name" value="YALI0E30679P"/>
    <property type="match status" value="1"/>
</dbReference>
<accession>A0A5J5ET22</accession>
<evidence type="ECO:0000256" key="2">
    <source>
        <dbReference type="SAM" id="Phobius"/>
    </source>
</evidence>
<proteinExistence type="predicted"/>
<keyword evidence="2" id="KW-0472">Membrane</keyword>
<evidence type="ECO:0000313" key="4">
    <source>
        <dbReference type="Proteomes" id="UP000326924"/>
    </source>
</evidence>
<evidence type="ECO:0000313" key="3">
    <source>
        <dbReference type="EMBL" id="KAA8901727.1"/>
    </source>
</evidence>
<feature type="transmembrane region" description="Helical" evidence="2">
    <location>
        <begin position="94"/>
        <end position="111"/>
    </location>
</feature>
<evidence type="ECO:0000256" key="1">
    <source>
        <dbReference type="SAM" id="Coils"/>
    </source>
</evidence>
<dbReference type="Proteomes" id="UP000326924">
    <property type="component" value="Unassembled WGS sequence"/>
</dbReference>
<dbReference type="OrthoDB" id="5422510at2759"/>
<feature type="coiled-coil region" evidence="1">
    <location>
        <begin position="169"/>
        <end position="196"/>
    </location>
</feature>
<keyword evidence="4" id="KW-1185">Reference proteome</keyword>
<reference evidence="3 4" key="1">
    <citation type="submission" date="2019-09" db="EMBL/GenBank/DDBJ databases">
        <title>Draft genome of the ectomycorrhizal ascomycete Sphaerosporella brunnea.</title>
        <authorList>
            <consortium name="DOE Joint Genome Institute"/>
            <person name="Benucci G.M."/>
            <person name="Marozzi G."/>
            <person name="Antonielli L."/>
            <person name="Sanchez S."/>
            <person name="Marco P."/>
            <person name="Wang X."/>
            <person name="Falini L.B."/>
            <person name="Barry K."/>
            <person name="Haridas S."/>
            <person name="Lipzen A."/>
            <person name="Labutti K."/>
            <person name="Grigoriev I.V."/>
            <person name="Murat C."/>
            <person name="Martin F."/>
            <person name="Albertini E."/>
            <person name="Donnini D."/>
            <person name="Bonito G."/>
        </authorList>
    </citation>
    <scope>NUCLEOTIDE SEQUENCE [LARGE SCALE GENOMIC DNA]</scope>
    <source>
        <strain evidence="3 4">Sb_GMNB300</strain>
    </source>
</reference>
<comment type="caution">
    <text evidence="3">The sequence shown here is derived from an EMBL/GenBank/DDBJ whole genome shotgun (WGS) entry which is preliminary data.</text>
</comment>
<feature type="non-terminal residue" evidence="3">
    <location>
        <position position="1"/>
    </location>
</feature>
<feature type="transmembrane region" description="Helical" evidence="2">
    <location>
        <begin position="28"/>
        <end position="47"/>
    </location>
</feature>
<keyword evidence="1" id="KW-0175">Coiled coil</keyword>
<gene>
    <name evidence="3" type="ORF">FN846DRAFT_754103</name>
</gene>
<dbReference type="AlphaFoldDB" id="A0A5J5ET22"/>
<sequence>DSNTWHSVPLAFAVLPAVGGVLWDGGSAFVADVMLLLLLAVFLHWLVKFPWEWYHSSQRLLPTIPHGEEPAAAAVPIVDPARVAAEKEMRRNEMLALTACFAGPLLGGWMLHAVRSQLSRPSEGLVSNFNLTVFVLAAELRPVAQVVKLMRARTLHLQRMVHRLPRSRVEDVERRVEGLAEEVRELAALAKRAVERDPDLDALNRAVRRYEKREVLHSAQTESRILEINNRLNDVITLTAAAQRKQAQHTFAALLLDWACGFVLAPLSLTWKIMCLPAKAVELVTGAGE</sequence>
<dbReference type="EMBL" id="VXIS01000142">
    <property type="protein sequence ID" value="KAA8901727.1"/>
    <property type="molecule type" value="Genomic_DNA"/>
</dbReference>
<keyword evidence="2" id="KW-0812">Transmembrane</keyword>
<organism evidence="3 4">
    <name type="scientific">Sphaerosporella brunnea</name>
    <dbReference type="NCBI Taxonomy" id="1250544"/>
    <lineage>
        <taxon>Eukaryota</taxon>
        <taxon>Fungi</taxon>
        <taxon>Dikarya</taxon>
        <taxon>Ascomycota</taxon>
        <taxon>Pezizomycotina</taxon>
        <taxon>Pezizomycetes</taxon>
        <taxon>Pezizales</taxon>
        <taxon>Pyronemataceae</taxon>
        <taxon>Sphaerosporella</taxon>
    </lineage>
</organism>
<keyword evidence="2" id="KW-1133">Transmembrane helix</keyword>
<feature type="non-terminal residue" evidence="3">
    <location>
        <position position="289"/>
    </location>
</feature>
<protein>
    <submittedName>
        <fullName evidence="3">Uncharacterized protein</fullName>
    </submittedName>
</protein>
<name>A0A5J5ET22_9PEZI</name>